<protein>
    <submittedName>
        <fullName evidence="2">Uncharacterized protein</fullName>
    </submittedName>
</protein>
<name>A0A1R2BD69_9CILI</name>
<gene>
    <name evidence="2" type="ORF">SteCoe_26318</name>
</gene>
<dbReference type="Proteomes" id="UP000187209">
    <property type="component" value="Unassembled WGS sequence"/>
</dbReference>
<evidence type="ECO:0000313" key="3">
    <source>
        <dbReference type="Proteomes" id="UP000187209"/>
    </source>
</evidence>
<proteinExistence type="predicted"/>
<comment type="caution">
    <text evidence="2">The sequence shown here is derived from an EMBL/GenBank/DDBJ whole genome shotgun (WGS) entry which is preliminary data.</text>
</comment>
<organism evidence="2 3">
    <name type="scientific">Stentor coeruleus</name>
    <dbReference type="NCBI Taxonomy" id="5963"/>
    <lineage>
        <taxon>Eukaryota</taxon>
        <taxon>Sar</taxon>
        <taxon>Alveolata</taxon>
        <taxon>Ciliophora</taxon>
        <taxon>Postciliodesmatophora</taxon>
        <taxon>Heterotrichea</taxon>
        <taxon>Heterotrichida</taxon>
        <taxon>Stentoridae</taxon>
        <taxon>Stentor</taxon>
    </lineage>
</organism>
<dbReference type="EMBL" id="MPUH01000734">
    <property type="protein sequence ID" value="OMJ74707.1"/>
    <property type="molecule type" value="Genomic_DNA"/>
</dbReference>
<feature type="coiled-coil region" evidence="1">
    <location>
        <begin position="110"/>
        <end position="196"/>
    </location>
</feature>
<sequence>MGCSTSKALAIEEINQLITQVRLENTQLENELFNLKNQKSIKLFEGDKTTIKKFRNLHNEFSQEIAMLKKQMNSLTIIPQENPETKTYIKEDIEKIIHIQADIESKSEKIHSILNSRKQIKNAQNELENQINDLIKNIEDIDQALKVQQETLKSQKNFEKVIQKYEHEKMLLAFQLKEAETEYKDLREYLKNLDDIDEKKDPENLSFEKLLGMSELEIQKEIIYVDKDLENIVQKINDIEVKELELQQADNYLTAISQRLLDSSNAVKIKQQLIEIHDKITEIKAEKKRVKNEIIQLKGKNNKKVHDNRYHFLCLDEENDSKGKEDTLSCIFETDFNQKKKYYISVTSD</sequence>
<feature type="coiled-coil region" evidence="1">
    <location>
        <begin position="11"/>
        <end position="71"/>
    </location>
</feature>
<feature type="coiled-coil region" evidence="1">
    <location>
        <begin position="273"/>
        <end position="300"/>
    </location>
</feature>
<dbReference type="AlphaFoldDB" id="A0A1R2BD69"/>
<evidence type="ECO:0000313" key="2">
    <source>
        <dbReference type="EMBL" id="OMJ74707.1"/>
    </source>
</evidence>
<keyword evidence="1" id="KW-0175">Coiled coil</keyword>
<accession>A0A1R2BD69</accession>
<keyword evidence="3" id="KW-1185">Reference proteome</keyword>
<reference evidence="2 3" key="1">
    <citation type="submission" date="2016-11" db="EMBL/GenBank/DDBJ databases">
        <title>The macronuclear genome of Stentor coeruleus: a giant cell with tiny introns.</title>
        <authorList>
            <person name="Slabodnick M."/>
            <person name="Ruby J.G."/>
            <person name="Reiff S.B."/>
            <person name="Swart E.C."/>
            <person name="Gosai S."/>
            <person name="Prabakaran S."/>
            <person name="Witkowska E."/>
            <person name="Larue G.E."/>
            <person name="Fisher S."/>
            <person name="Freeman R.M."/>
            <person name="Gunawardena J."/>
            <person name="Chu W."/>
            <person name="Stover N.A."/>
            <person name="Gregory B.D."/>
            <person name="Nowacki M."/>
            <person name="Derisi J."/>
            <person name="Roy S.W."/>
            <person name="Marshall W.F."/>
            <person name="Sood P."/>
        </authorList>
    </citation>
    <scope>NUCLEOTIDE SEQUENCE [LARGE SCALE GENOMIC DNA]</scope>
    <source>
        <strain evidence="2">WM001</strain>
    </source>
</reference>
<evidence type="ECO:0000256" key="1">
    <source>
        <dbReference type="SAM" id="Coils"/>
    </source>
</evidence>